<dbReference type="PANTHER" id="PTHR10366">
    <property type="entry name" value="NAD DEPENDENT EPIMERASE/DEHYDRATASE"/>
    <property type="match status" value="1"/>
</dbReference>
<dbReference type="GO" id="GO:0000252">
    <property type="term" value="F:3-beta-hydroxysteroid dehydrogenase [NAD(P)+]/C4-decarboxylase activity"/>
    <property type="evidence" value="ECO:0007669"/>
    <property type="project" value="TreeGrafter"/>
</dbReference>
<feature type="domain" description="3-beta hydroxysteroid dehydrogenase/isomerase" evidence="5">
    <location>
        <begin position="1434"/>
        <end position="1532"/>
    </location>
</feature>
<feature type="region of interest" description="Disordered" evidence="3">
    <location>
        <begin position="681"/>
        <end position="794"/>
    </location>
</feature>
<evidence type="ECO:0000259" key="5">
    <source>
        <dbReference type="Pfam" id="PF01073"/>
    </source>
</evidence>
<protein>
    <recommendedName>
        <fullName evidence="5">3-beta hydroxysteroid dehydrogenase/isomerase domain-containing protein</fullName>
    </recommendedName>
</protein>
<feature type="compositionally biased region" description="Basic and acidic residues" evidence="3">
    <location>
        <begin position="43"/>
        <end position="52"/>
    </location>
</feature>
<feature type="compositionally biased region" description="Acidic residues" evidence="3">
    <location>
        <begin position="1408"/>
        <end position="1419"/>
    </location>
</feature>
<feature type="compositionally biased region" description="Low complexity" evidence="3">
    <location>
        <begin position="738"/>
        <end position="752"/>
    </location>
</feature>
<gene>
    <name evidence="6" type="ORF">PCL_07544</name>
</gene>
<feature type="region of interest" description="Disordered" evidence="3">
    <location>
        <begin position="1402"/>
        <end position="1441"/>
    </location>
</feature>
<feature type="compositionally biased region" description="Basic and acidic residues" evidence="3">
    <location>
        <begin position="702"/>
        <end position="724"/>
    </location>
</feature>
<name>A0A2U3EIG3_PURLI</name>
<keyword evidence="4" id="KW-1133">Transmembrane helix</keyword>
<dbReference type="GO" id="GO:0005783">
    <property type="term" value="C:endoplasmic reticulum"/>
    <property type="evidence" value="ECO:0007669"/>
    <property type="project" value="TreeGrafter"/>
</dbReference>
<reference evidence="6 7" key="1">
    <citation type="journal article" date="2016" name="Front. Microbiol.">
        <title>Genome and transcriptome sequences reveal the specific parasitism of the nematophagous Purpureocillium lilacinum 36-1.</title>
        <authorList>
            <person name="Xie J."/>
            <person name="Li S."/>
            <person name="Mo C."/>
            <person name="Xiao X."/>
            <person name="Peng D."/>
            <person name="Wang G."/>
            <person name="Xiao Y."/>
        </authorList>
    </citation>
    <scope>NUCLEOTIDE SEQUENCE [LARGE SCALE GENOMIC DNA]</scope>
    <source>
        <strain evidence="6 7">36-1</strain>
    </source>
</reference>
<comment type="similarity">
    <text evidence="2">Belongs to the NAD(P)-dependent epimerase/dehydratase family. Dihydroflavonol-4-reductase subfamily.</text>
</comment>
<keyword evidence="4" id="KW-0472">Membrane</keyword>
<evidence type="ECO:0000256" key="1">
    <source>
        <dbReference type="ARBA" id="ARBA00023002"/>
    </source>
</evidence>
<dbReference type="SUPFAM" id="SSF51735">
    <property type="entry name" value="NAD(P)-binding Rossmann-fold domains"/>
    <property type="match status" value="1"/>
</dbReference>
<evidence type="ECO:0000256" key="2">
    <source>
        <dbReference type="ARBA" id="ARBA00023445"/>
    </source>
</evidence>
<dbReference type="GO" id="GO:0006696">
    <property type="term" value="P:ergosterol biosynthetic process"/>
    <property type="evidence" value="ECO:0007669"/>
    <property type="project" value="TreeGrafter"/>
</dbReference>
<evidence type="ECO:0000313" key="7">
    <source>
        <dbReference type="Proteomes" id="UP000245956"/>
    </source>
</evidence>
<keyword evidence="4" id="KW-0812">Transmembrane</keyword>
<evidence type="ECO:0000256" key="4">
    <source>
        <dbReference type="SAM" id="Phobius"/>
    </source>
</evidence>
<feature type="compositionally biased region" description="Polar residues" evidence="3">
    <location>
        <begin position="727"/>
        <end position="737"/>
    </location>
</feature>
<dbReference type="InterPro" id="IPR036291">
    <property type="entry name" value="NAD(P)-bd_dom_sf"/>
</dbReference>
<feature type="compositionally biased region" description="Low complexity" evidence="3">
    <location>
        <begin position="1426"/>
        <end position="1439"/>
    </location>
</feature>
<organism evidence="6 7">
    <name type="scientific">Purpureocillium lilacinum</name>
    <name type="common">Paecilomyces lilacinus</name>
    <dbReference type="NCBI Taxonomy" id="33203"/>
    <lineage>
        <taxon>Eukaryota</taxon>
        <taxon>Fungi</taxon>
        <taxon>Dikarya</taxon>
        <taxon>Ascomycota</taxon>
        <taxon>Pezizomycotina</taxon>
        <taxon>Sordariomycetes</taxon>
        <taxon>Hypocreomycetidae</taxon>
        <taxon>Hypocreales</taxon>
        <taxon>Ophiocordycipitaceae</taxon>
        <taxon>Purpureocillium</taxon>
    </lineage>
</organism>
<feature type="region of interest" description="Disordered" evidence="3">
    <location>
        <begin position="1"/>
        <end position="53"/>
    </location>
</feature>
<sequence>MKVPQARVASSASPRALPPHQEMNAVLGGKRKSRCSLSQPARLPEREIKRNTASESRMPRLLLEAVCATGGCQHRSCPPGGHSPTSRYGAATLRSSLLSLPLLSVPVFPFPPLLSHKPPSPQLIPPPLRHRLPAADLVRTATSIDTEYLGLLPRDRPAGTAGAFGRMVLVPGYVEFYVTCNPPLLPGGVSSVVQATQAAHPEGQVLEILYEPDVPWFKIITEQVHQQKVTHFVQKQLLAIVEQDAGLVDPEQRKQEEPSQAAFADVAILANSPRILPWSRLEGELDEGGLSFAAHQFPADIAGLKHQTSWRGLEERGWDFPAFFDILETHWKHAGAPASILGLETLTRCQVTHNMAGSLAYVGTDFDQATLDKAISTLDNLVCVAVAGGRDAKHLIVTEGKGPVRFALNWLSHIGQERTTFVHCDTADLSTEYQRLQDAVRVRAKFKEHNAWNPVKTPTATQFHIKKGATAGFPAFTNYCYPKKHPTSVHVLLKRIPDATEPETVDQDHAAVEDTERPSTQSHITSPGSTALASDNVPQNAVESWRDEVVRLPQDHIEQPWGRADSPEKLIQMNESCIDENPITCQPSGLLLDTLESVQAEAQTIVKNEPDHFDEDLICLDPEETKPPSRVDGDEDLLDFRELPSTDGRSVNYQPDPFSALGCTLLDEGRTESLSRHQVLVPASVSSRNHTVAGKSNGPGDLHVDRHRHESREGGQNESRDARGNRRTLSSAQDRQGTATSKTTFSTATSASLYEQLSDRPRVSMTGASTEGPKKGVASKLSSPVSRKGATAKNATQELAEAQLKSMAAVLQLAPGHVSIDLHFGRVYLMDVSHSQVDFGSGPFYSAAELSDILHDMDPASLGFSSALTTFGPDMERVVQARPPGEAAWRHLGTHVFYDFHCRDDSDTELVVEVDAETFEFTCRGATKELRKLYLHGASRAWDMQVCASRAANLDSSTRYRAIGRAIVASICVKSVGGEVAIEAIRDERLRAVITDIRVRHVAKYRQGERGRSELSIIMMKRMNLSQWRDRRANWVAGSPGQDGYPVTSYEASITSLRAKELLMENQNMTIGQRASWDCDLLEAEGVFEAISWPALSMIASMDEIGTLNDNGQRLTAQRSFNDTTAGGGQRRGKTVFWFGERTRSYLIMFGITATLLLLLAAVFTLHIVRLNYVMSRTPRAARAHALEPLTTERIRETYERVRGKGIDWRGKLPRRKERRYIIVGGSGLVGGQLALDLLQMGVPPAAIRLMDIRRPARAEFSSGPASEVRFVDADVTSEGGMFRAFDEPWDEAVARLPLTVFHTVALIRPFERSEALYERCSRVNVAGTANVLAAARRAGAGVFVYTSSCHAAVRSTGWFFPPWLREPRNFVQFVGDGDFWEPMPRPRDFASNYARSKAEGERLVCGADDDDDGMDDGEPGATREGGNNKNNNNNNKGNNRVRMRTAAIRPGNGVYGHKDDTIVGRIMKLRRVPTYSGPWVHNWVNVRNVTQAHLLLEDALLGPHADRVAGRPFMVSDAGPPLRFQDVYDVLATTSATGMRVDHPPPVLMLLAAYAVEAYCLLLLATASARTSTITPLKRLLRLLGVPPALLAKMRVGVVREPGEPLVLFQPALFSSSVTSIIDDSAARRAPQEGGLGYRPACTTVEGMCLQVVHWNEWIERRRLEGAAAAE</sequence>
<dbReference type="PANTHER" id="PTHR10366:SF447">
    <property type="entry name" value="HYDROXYSTEROID DEHYDROGENASE_ISOMERASE FAMILY PROTEIN, PUTATIVE (AFU_ORTHOLOGUE AFUA_1G06450)-RELATED"/>
    <property type="match status" value="1"/>
</dbReference>
<keyword evidence="1" id="KW-0560">Oxidoreductase</keyword>
<dbReference type="Proteomes" id="UP000245956">
    <property type="component" value="Unassembled WGS sequence"/>
</dbReference>
<proteinExistence type="inferred from homology"/>
<comment type="caution">
    <text evidence="6">The sequence shown here is derived from an EMBL/GenBank/DDBJ whole genome shotgun (WGS) entry which is preliminary data.</text>
</comment>
<feature type="transmembrane region" description="Helical" evidence="4">
    <location>
        <begin position="1146"/>
        <end position="1169"/>
    </location>
</feature>
<dbReference type="Gene3D" id="3.40.50.720">
    <property type="entry name" value="NAD(P)-binding Rossmann-like Domain"/>
    <property type="match status" value="1"/>
</dbReference>
<evidence type="ECO:0000313" key="6">
    <source>
        <dbReference type="EMBL" id="PWI74230.1"/>
    </source>
</evidence>
<feature type="compositionally biased region" description="Polar residues" evidence="3">
    <location>
        <begin position="518"/>
        <end position="537"/>
    </location>
</feature>
<evidence type="ECO:0000256" key="3">
    <source>
        <dbReference type="SAM" id="MobiDB-lite"/>
    </source>
</evidence>
<dbReference type="Pfam" id="PF01073">
    <property type="entry name" value="3Beta_HSD"/>
    <property type="match status" value="2"/>
</dbReference>
<feature type="compositionally biased region" description="Basic and acidic residues" evidence="3">
    <location>
        <begin position="506"/>
        <end position="517"/>
    </location>
</feature>
<feature type="region of interest" description="Disordered" evidence="3">
    <location>
        <begin position="500"/>
        <end position="537"/>
    </location>
</feature>
<accession>A0A2U3EIG3</accession>
<dbReference type="InterPro" id="IPR002225">
    <property type="entry name" value="3Beta_OHSteriod_DH/Estase"/>
</dbReference>
<dbReference type="EMBL" id="LCWV01000003">
    <property type="protein sequence ID" value="PWI74230.1"/>
    <property type="molecule type" value="Genomic_DNA"/>
</dbReference>
<feature type="domain" description="3-beta hydroxysteroid dehydrogenase/isomerase" evidence="5">
    <location>
        <begin position="1222"/>
        <end position="1410"/>
    </location>
</feature>
<feature type="transmembrane region" description="Helical" evidence="4">
    <location>
        <begin position="1221"/>
        <end position="1243"/>
    </location>
</feature>
<dbReference type="InterPro" id="IPR050425">
    <property type="entry name" value="NAD(P)_dehydrat-like"/>
</dbReference>